<dbReference type="PROSITE" id="PS51257">
    <property type="entry name" value="PROKAR_LIPOPROTEIN"/>
    <property type="match status" value="1"/>
</dbReference>
<comment type="subcellular location">
    <subcellularLocation>
        <location evidence="1">Cell outer membrane</location>
    </subcellularLocation>
</comment>
<keyword evidence="3" id="KW-0732">Signal</keyword>
<dbReference type="Pfam" id="PF14322">
    <property type="entry name" value="SusD-like_3"/>
    <property type="match status" value="1"/>
</dbReference>
<gene>
    <name evidence="8" type="ORF">GGR21_000279</name>
</gene>
<evidence type="ECO:0000313" key="8">
    <source>
        <dbReference type="EMBL" id="MBB4034394.1"/>
    </source>
</evidence>
<keyword evidence="4" id="KW-0472">Membrane</keyword>
<comment type="similarity">
    <text evidence="2">Belongs to the SusD family.</text>
</comment>
<evidence type="ECO:0008006" key="10">
    <source>
        <dbReference type="Google" id="ProtNLM"/>
    </source>
</evidence>
<protein>
    <recommendedName>
        <fullName evidence="10">RagB/SusD family nutrient uptake outer membrane protein</fullName>
    </recommendedName>
</protein>
<dbReference type="Pfam" id="PF07980">
    <property type="entry name" value="SusD_RagB"/>
    <property type="match status" value="1"/>
</dbReference>
<reference evidence="8 9" key="1">
    <citation type="submission" date="2020-08" db="EMBL/GenBank/DDBJ databases">
        <title>Genomic Encyclopedia of Type Strains, Phase IV (KMG-IV): sequencing the most valuable type-strain genomes for metagenomic binning, comparative biology and taxonomic classification.</title>
        <authorList>
            <person name="Goeker M."/>
        </authorList>
    </citation>
    <scope>NUCLEOTIDE SEQUENCE [LARGE SCALE GENOMIC DNA]</scope>
    <source>
        <strain evidence="8 9">DSM 104969</strain>
    </source>
</reference>
<dbReference type="EMBL" id="JACIEP010000001">
    <property type="protein sequence ID" value="MBB4034394.1"/>
    <property type="molecule type" value="Genomic_DNA"/>
</dbReference>
<dbReference type="InterPro" id="IPR033985">
    <property type="entry name" value="SusD-like_N"/>
</dbReference>
<evidence type="ECO:0000259" key="7">
    <source>
        <dbReference type="Pfam" id="PF14322"/>
    </source>
</evidence>
<sequence length="562" mass="63696">MKKIIFLLIITFTLISCDGFLDSENMVQKDTSNYPTNAKEIEELLTGTYSVFPSVNVNQCTFFVSELMSDDRLGGGAAVDRSWAALDQMKKINDNMFSDFWKKMYYGIYRTNLLLEVIDNIETWNTPNQKNIIKAETHFLRAYFYFELSRAFGNVPLSLNTLDENLPRASVEEVYGQIAADLKYAIETLTDNTFEQDKARSGHATKWAAQGMMARAFLFYTGYYKKESMPLAGGGEMSKQQVINWLDDCIKNSGHGLIPKFHNLWPYGNRATAPDYKYVVDNDVQWIGEEGANYETVYAIKYSAMGEDNSTSLYYSNQPVLYFSIRNQPSFADIFPFGEGWGGGPVATNMINDWKSKEPNDPRRDASVLDVENPDEGLTNYTWGASMQIQETGLWQKKYIAINAYHSEYGLCNYSCSLYGRSPSYKADNTQDQIIIRFADILLMMAELTKDASYIDQVRDRVGLGSVGAYTEEALRNERRWELAFEGLRYYDLLRWGIVGDALNKQNGIQVKNNGVDAVMSYDNINARYQQTGGFLPVPQTQIDLSGGVLTQTPGWGSDAIY</sequence>
<name>A0A840CLR4_9BACT</name>
<evidence type="ECO:0000313" key="9">
    <source>
        <dbReference type="Proteomes" id="UP000555103"/>
    </source>
</evidence>
<dbReference type="SUPFAM" id="SSF48452">
    <property type="entry name" value="TPR-like"/>
    <property type="match status" value="1"/>
</dbReference>
<evidence type="ECO:0000256" key="3">
    <source>
        <dbReference type="ARBA" id="ARBA00022729"/>
    </source>
</evidence>
<dbReference type="RefSeq" id="WP_183305335.1">
    <property type="nucleotide sequence ID" value="NZ_JACIEP010000001.1"/>
</dbReference>
<evidence type="ECO:0000259" key="6">
    <source>
        <dbReference type="Pfam" id="PF07980"/>
    </source>
</evidence>
<dbReference type="Gene3D" id="1.25.40.390">
    <property type="match status" value="1"/>
</dbReference>
<proteinExistence type="inferred from homology"/>
<dbReference type="AlphaFoldDB" id="A0A840CLR4"/>
<comment type="caution">
    <text evidence="8">The sequence shown here is derived from an EMBL/GenBank/DDBJ whole genome shotgun (WGS) entry which is preliminary data.</text>
</comment>
<evidence type="ECO:0000256" key="2">
    <source>
        <dbReference type="ARBA" id="ARBA00006275"/>
    </source>
</evidence>
<feature type="domain" description="RagB/SusD" evidence="6">
    <location>
        <begin position="356"/>
        <end position="556"/>
    </location>
</feature>
<dbReference type="InterPro" id="IPR012944">
    <property type="entry name" value="SusD_RagB_dom"/>
</dbReference>
<evidence type="ECO:0000256" key="5">
    <source>
        <dbReference type="ARBA" id="ARBA00023237"/>
    </source>
</evidence>
<keyword evidence="9" id="KW-1185">Reference proteome</keyword>
<accession>A0A840CLR4</accession>
<evidence type="ECO:0000256" key="1">
    <source>
        <dbReference type="ARBA" id="ARBA00004442"/>
    </source>
</evidence>
<dbReference type="InterPro" id="IPR011990">
    <property type="entry name" value="TPR-like_helical_dom_sf"/>
</dbReference>
<dbReference type="GO" id="GO:0009279">
    <property type="term" value="C:cell outer membrane"/>
    <property type="evidence" value="ECO:0007669"/>
    <property type="project" value="UniProtKB-SubCell"/>
</dbReference>
<feature type="domain" description="SusD-like N-terminal" evidence="7">
    <location>
        <begin position="20"/>
        <end position="218"/>
    </location>
</feature>
<keyword evidence="5" id="KW-0998">Cell outer membrane</keyword>
<dbReference type="Proteomes" id="UP000555103">
    <property type="component" value="Unassembled WGS sequence"/>
</dbReference>
<evidence type="ECO:0000256" key="4">
    <source>
        <dbReference type="ARBA" id="ARBA00023136"/>
    </source>
</evidence>
<organism evidence="8 9">
    <name type="scientific">Dysgonomonas hofstadii</name>
    <dbReference type="NCBI Taxonomy" id="637886"/>
    <lineage>
        <taxon>Bacteria</taxon>
        <taxon>Pseudomonadati</taxon>
        <taxon>Bacteroidota</taxon>
        <taxon>Bacteroidia</taxon>
        <taxon>Bacteroidales</taxon>
        <taxon>Dysgonomonadaceae</taxon>
        <taxon>Dysgonomonas</taxon>
    </lineage>
</organism>